<name>A0A2V3YLE7_9FIRM</name>
<reference evidence="3 4" key="1">
    <citation type="submission" date="2018-05" db="EMBL/GenBank/DDBJ databases">
        <title>Genomic Encyclopedia of Type Strains, Phase IV (KMG-IV): sequencing the most valuable type-strain genomes for metagenomic binning, comparative biology and taxonomic classification.</title>
        <authorList>
            <person name="Goeker M."/>
        </authorList>
    </citation>
    <scope>NUCLEOTIDE SEQUENCE [LARGE SCALE GENOMIC DNA]</scope>
    <source>
        <strain evidence="3 4">DSM 24995</strain>
    </source>
</reference>
<keyword evidence="4" id="KW-1185">Reference proteome</keyword>
<proteinExistence type="predicted"/>
<comment type="caution">
    <text evidence="3">The sequence shown here is derived from an EMBL/GenBank/DDBJ whole genome shotgun (WGS) entry which is preliminary data.</text>
</comment>
<dbReference type="InterPro" id="IPR027417">
    <property type="entry name" value="P-loop_NTPase"/>
</dbReference>
<evidence type="ECO:0008006" key="5">
    <source>
        <dbReference type="Google" id="ProtNLM"/>
    </source>
</evidence>
<dbReference type="RefSeq" id="WP_110322774.1">
    <property type="nucleotide sequence ID" value="NZ_QJKD01000004.1"/>
</dbReference>
<dbReference type="InterPro" id="IPR041682">
    <property type="entry name" value="AAA_14"/>
</dbReference>
<feature type="domain" description="AAA" evidence="1">
    <location>
        <begin position="19"/>
        <end position="135"/>
    </location>
</feature>
<accession>A0A2V3YLE7</accession>
<organism evidence="3 4">
    <name type="scientific">Hungatella effluvii</name>
    <dbReference type="NCBI Taxonomy" id="1096246"/>
    <lineage>
        <taxon>Bacteria</taxon>
        <taxon>Bacillati</taxon>
        <taxon>Bacillota</taxon>
        <taxon>Clostridia</taxon>
        <taxon>Lachnospirales</taxon>
        <taxon>Lachnospiraceae</taxon>
        <taxon>Hungatella</taxon>
    </lineage>
</organism>
<dbReference type="SUPFAM" id="SSF52540">
    <property type="entry name" value="P-loop containing nucleoside triphosphate hydrolases"/>
    <property type="match status" value="1"/>
</dbReference>
<dbReference type="GeneID" id="86061307"/>
<evidence type="ECO:0000259" key="2">
    <source>
        <dbReference type="Pfam" id="PF13635"/>
    </source>
</evidence>
<evidence type="ECO:0000313" key="4">
    <source>
        <dbReference type="Proteomes" id="UP000248057"/>
    </source>
</evidence>
<feature type="domain" description="DUF4143" evidence="2">
    <location>
        <begin position="199"/>
        <end position="356"/>
    </location>
</feature>
<sequence length="420" mass="47707">MYYERTIEPTIKNISQTFPVLIVTGPRQVGKTTLLSRMAEKERKIISLDNPTIRAFAKRDPEMFLQRYQPPVLIDEVQYATELFDYIKIYADRHKRPGDFWLTGSQTFHMMKRVTESLAGRAGIVRMAGLSNSEISGNHFPPFRVDIPALIKRMDDMEPMMIYDVYSRIFKGSMPRLYENEAVNLEQYYESYLETYISRDIKDLTQVADESAFLNFMSVIAARTATNVNYETIAGEVGVSAPTAKQWLSILVSSGLVALIQPYSNNALKRVIKAPRMYFLDTGLCAHLTKWSSPETLERGAMAGQFFETWVVSEIYKSYINAGKQPPLYFYLDSNKKEIDLLIYQDGILTPVEIKKGSAPKDAVKNFSVLSPIEKEPSEENVFSGASHLKTTIGTGAVICMPADMIPIDDKNWYIPAWLI</sequence>
<dbReference type="Proteomes" id="UP000248057">
    <property type="component" value="Unassembled WGS sequence"/>
</dbReference>
<evidence type="ECO:0000313" key="3">
    <source>
        <dbReference type="EMBL" id="PXX54464.1"/>
    </source>
</evidence>
<protein>
    <recommendedName>
        <fullName evidence="5">AAA+ ATPase domain-containing protein</fullName>
    </recommendedName>
</protein>
<gene>
    <name evidence="3" type="ORF">DFR60_104290</name>
</gene>
<dbReference type="PANTHER" id="PTHR43566">
    <property type="entry name" value="CONSERVED PROTEIN"/>
    <property type="match status" value="1"/>
</dbReference>
<dbReference type="Pfam" id="PF13173">
    <property type="entry name" value="AAA_14"/>
    <property type="match status" value="1"/>
</dbReference>
<dbReference type="PANTHER" id="PTHR43566:SF2">
    <property type="entry name" value="DUF4143 DOMAIN-CONTAINING PROTEIN"/>
    <property type="match status" value="1"/>
</dbReference>
<dbReference type="EMBL" id="QJKD01000004">
    <property type="protein sequence ID" value="PXX54464.1"/>
    <property type="molecule type" value="Genomic_DNA"/>
</dbReference>
<dbReference type="Pfam" id="PF13635">
    <property type="entry name" value="DUF4143"/>
    <property type="match status" value="1"/>
</dbReference>
<dbReference type="AlphaFoldDB" id="A0A2V3YLE7"/>
<evidence type="ECO:0000259" key="1">
    <source>
        <dbReference type="Pfam" id="PF13173"/>
    </source>
</evidence>
<dbReference type="InterPro" id="IPR025420">
    <property type="entry name" value="DUF4143"/>
</dbReference>